<dbReference type="PROSITE" id="PS51145">
    <property type="entry name" value="ZU5"/>
    <property type="match status" value="1"/>
</dbReference>
<dbReference type="OrthoDB" id="6065502at2759"/>
<proteinExistence type="inferred from homology"/>
<dbReference type="PANTHER" id="PTHR12582:SF41">
    <property type="entry name" value="UNC5C-LIKE PROTEIN"/>
    <property type="match status" value="1"/>
</dbReference>
<feature type="compositionally biased region" description="Low complexity" evidence="2">
    <location>
        <begin position="261"/>
        <end position="273"/>
    </location>
</feature>
<evidence type="ECO:0000256" key="1">
    <source>
        <dbReference type="RuleBase" id="RU367033"/>
    </source>
</evidence>
<gene>
    <name evidence="5" type="primary">LOC110980454</name>
</gene>
<dbReference type="RefSeq" id="XP_022092836.1">
    <property type="nucleotide sequence ID" value="XM_022237144.1"/>
</dbReference>
<keyword evidence="4" id="KW-1185">Reference proteome</keyword>
<feature type="compositionally biased region" description="Basic and acidic residues" evidence="2">
    <location>
        <begin position="175"/>
        <end position="186"/>
    </location>
</feature>
<feature type="region of interest" description="Disordered" evidence="2">
    <location>
        <begin position="160"/>
        <end position="188"/>
    </location>
</feature>
<dbReference type="SUPFAM" id="SSF47986">
    <property type="entry name" value="DEATH domain"/>
    <property type="match status" value="1"/>
</dbReference>
<dbReference type="PANTHER" id="PTHR12582">
    <property type="entry name" value="NETRIN RECEPTOR UNC5"/>
    <property type="match status" value="1"/>
</dbReference>
<accession>A0A8B7YMY7</accession>
<comment type="similarity">
    <text evidence="1">Belongs to the unc-5 family.</text>
</comment>
<dbReference type="GeneID" id="110980454"/>
<dbReference type="InterPro" id="IPR037936">
    <property type="entry name" value="UNC5A-D"/>
</dbReference>
<dbReference type="InterPro" id="IPR011029">
    <property type="entry name" value="DEATH-like_dom_sf"/>
</dbReference>
<feature type="domain" description="ZU5" evidence="3">
    <location>
        <begin position="363"/>
        <end position="498"/>
    </location>
</feature>
<evidence type="ECO:0000259" key="3">
    <source>
        <dbReference type="PROSITE" id="PS51145"/>
    </source>
</evidence>
<dbReference type="Proteomes" id="UP000694845">
    <property type="component" value="Unplaced"/>
</dbReference>
<protein>
    <recommendedName>
        <fullName evidence="1">Netrin receptor UNC5</fullName>
    </recommendedName>
</protein>
<keyword evidence="1" id="KW-0393">Immunoglobulin domain</keyword>
<evidence type="ECO:0000313" key="4">
    <source>
        <dbReference type="Proteomes" id="UP000694845"/>
    </source>
</evidence>
<evidence type="ECO:0000256" key="2">
    <source>
        <dbReference type="SAM" id="MobiDB-lite"/>
    </source>
</evidence>
<keyword evidence="1" id="KW-0675">Receptor</keyword>
<dbReference type="GO" id="GO:0005042">
    <property type="term" value="F:netrin receptor activity"/>
    <property type="evidence" value="ECO:0007669"/>
    <property type="project" value="UniProtKB-UniRule"/>
</dbReference>
<dbReference type="Pfam" id="PF00791">
    <property type="entry name" value="ZU5"/>
    <property type="match status" value="1"/>
</dbReference>
<reference evidence="5" key="1">
    <citation type="submission" date="2025-08" db="UniProtKB">
        <authorList>
            <consortium name="RefSeq"/>
        </authorList>
    </citation>
    <scope>IDENTIFICATION</scope>
</reference>
<sequence>MQRIQGVQQDFCMRSQALLVSMNSGELKPFSYISSGQGIFSKPKDLKCDVDERARKDPSMRCKYRQTLEDSKKQVPLETTKRNKGRILGKISHRKKTKNQPTAVPSPNEYLAFESSKELPQANGEHLYETACNLEYTNDEDTHKQEKRQAIVRIPGRSSYEALSLPQSPHLHQKRTPERRTPEHNHKVSCKIQPKLESLSEDAEAGQCIYDDVIYDDGIYEDVICPSFDSNDLCTNSNLSLNSSLDEGKANSRGLLSKKQSSYSSITPSNSINKYTSNDEDARYSTTTASLSKYIPATSKTQKPPKPAPRTSLKSITLRTSQDNCLPRSRELPEIQVLLDEAWEKLTTSDSHNSSTVAVTNADFTARLLDSNGGRLQLQYHGVTLDIPPGALEARRMVYIHVQRSLELSPTGIDGFASPLVHCGTSGLKFKKPVMLTFPVHLEDSSAWEVRGVRTKDSLDAPWEDISESPHESLVTVKDQMCTMVVDHFTGFGLVVQPKPLRGASGESGTTQGIECLPLRVGVFLPSNRLTRSGHLQLRVRIWDRSQETTQQVEEAEADSKVIDRKCTLFLRTTSEGPGRRQRGLDVVVQIRGLNFELWEPDPMDQTIPYENFQPDPEGRVDVSVTFNLKLHSLGGEGGIHPLQCDFCIGQRAHRNLFQTIRAVVDIFNGEMRSETQINRFPNPMSTSGFQELCNYLEVERRWKLLADLFFGQSEGRTFEKWPFPSAVLLNVIFSRSATLEHLHDMLLECRLLGAANIVQDEMASPEGLGGHLEAIHIRGRPSRPQLSNPVQCSDDDRLHRFGQDENFYEEVMTSNGRRPVATESEWPPGSPGDLRSSDSHNEMAATGAQGLEHSDSERTGSTLGHPASRFLGFEIQHTSQQNVYEECRIRDNNDVERTENDHYMNLDIVRRKASLPKGYVKFSK</sequence>
<dbReference type="InterPro" id="IPR000906">
    <property type="entry name" value="ZU5_dom"/>
</dbReference>
<dbReference type="SMART" id="SM00218">
    <property type="entry name" value="ZU5"/>
    <property type="match status" value="1"/>
</dbReference>
<dbReference type="KEGG" id="aplc:110980454"/>
<dbReference type="AlphaFoldDB" id="A0A8B7YMY7"/>
<comment type="function">
    <text evidence="1">Receptor for netrin required for axon guidance. Mediates axon repulsion of neuronal growth cones in the developing nervous system upon ligand binding.</text>
</comment>
<name>A0A8B7YMY7_ACAPL</name>
<dbReference type="GO" id="GO:0005886">
    <property type="term" value="C:plasma membrane"/>
    <property type="evidence" value="ECO:0007669"/>
    <property type="project" value="UniProtKB-SubCell"/>
</dbReference>
<dbReference type="OMA" id="FCMRSQA"/>
<feature type="region of interest" description="Disordered" evidence="2">
    <location>
        <begin position="809"/>
        <end position="866"/>
    </location>
</feature>
<comment type="subcellular location">
    <subcellularLocation>
        <location evidence="1">Cell membrane</location>
        <topology evidence="1">Single-pass type I membrane protein</topology>
    </subcellularLocation>
</comment>
<evidence type="ECO:0000313" key="5">
    <source>
        <dbReference type="RefSeq" id="XP_022092836.1"/>
    </source>
</evidence>
<feature type="region of interest" description="Disordered" evidence="2">
    <location>
        <begin position="245"/>
        <end position="278"/>
    </location>
</feature>
<dbReference type="Gene3D" id="2.60.220.30">
    <property type="match status" value="1"/>
</dbReference>
<keyword evidence="1" id="KW-0217">Developmental protein</keyword>
<organism evidence="4 5">
    <name type="scientific">Acanthaster planci</name>
    <name type="common">Crown-of-thorns starfish</name>
    <dbReference type="NCBI Taxonomy" id="133434"/>
    <lineage>
        <taxon>Eukaryota</taxon>
        <taxon>Metazoa</taxon>
        <taxon>Echinodermata</taxon>
        <taxon>Eleutherozoa</taxon>
        <taxon>Asterozoa</taxon>
        <taxon>Asteroidea</taxon>
        <taxon>Valvatacea</taxon>
        <taxon>Valvatida</taxon>
        <taxon>Acanthasteridae</taxon>
        <taxon>Acanthaster</taxon>
    </lineage>
</organism>